<evidence type="ECO:0000259" key="10">
    <source>
        <dbReference type="Pfam" id="PF02784"/>
    </source>
</evidence>
<feature type="region of interest" description="Disordered" evidence="9">
    <location>
        <begin position="1"/>
        <end position="36"/>
    </location>
</feature>
<dbReference type="PANTHER" id="PTHR11482">
    <property type="entry name" value="ARGININE/DIAMINOPIMELATE/ORNITHINE DECARBOXYLASE"/>
    <property type="match status" value="1"/>
</dbReference>
<keyword evidence="12" id="KW-1185">Reference proteome</keyword>
<keyword evidence="5" id="KW-0456">Lyase</keyword>
<evidence type="ECO:0000256" key="2">
    <source>
        <dbReference type="ARBA" id="ARBA00008872"/>
    </source>
</evidence>
<dbReference type="Pfam" id="PF02784">
    <property type="entry name" value="Orn_Arg_deC_N"/>
    <property type="match status" value="1"/>
</dbReference>
<organism evidence="11 12">
    <name type="scientific">Nonomuraea aridisoli</name>
    <dbReference type="NCBI Taxonomy" id="2070368"/>
    <lineage>
        <taxon>Bacteria</taxon>
        <taxon>Bacillati</taxon>
        <taxon>Actinomycetota</taxon>
        <taxon>Actinomycetes</taxon>
        <taxon>Streptosporangiales</taxon>
        <taxon>Streptosporangiaceae</taxon>
        <taxon>Nonomuraea</taxon>
    </lineage>
</organism>
<dbReference type="InterPro" id="IPR002433">
    <property type="entry name" value="Orn_de-COase"/>
</dbReference>
<dbReference type="PROSITE" id="PS00878">
    <property type="entry name" value="ODR_DC_2_1"/>
    <property type="match status" value="1"/>
</dbReference>
<dbReference type="CDD" id="cd00622">
    <property type="entry name" value="PLPDE_III_ODC"/>
    <property type="match status" value="1"/>
</dbReference>
<dbReference type="AlphaFoldDB" id="A0A2W2EMQ4"/>
<name>A0A2W2EMQ4_9ACTN</name>
<protein>
    <recommendedName>
        <fullName evidence="7">ornithine decarboxylase</fullName>
        <ecNumber evidence="7">4.1.1.17</ecNumber>
    </recommendedName>
</protein>
<comment type="similarity">
    <text evidence="2">Belongs to the Orn/Lys/Arg decarboxylase class-II family.</text>
</comment>
<evidence type="ECO:0000256" key="3">
    <source>
        <dbReference type="ARBA" id="ARBA00022793"/>
    </source>
</evidence>
<evidence type="ECO:0000313" key="11">
    <source>
        <dbReference type="EMBL" id="PZG18039.1"/>
    </source>
</evidence>
<proteinExistence type="inferred from homology"/>
<feature type="domain" description="Orn/DAP/Arg decarboxylase 2 N-terminal" evidence="10">
    <location>
        <begin position="51"/>
        <end position="285"/>
    </location>
</feature>
<dbReference type="GO" id="GO:0005737">
    <property type="term" value="C:cytoplasm"/>
    <property type="evidence" value="ECO:0007669"/>
    <property type="project" value="TreeGrafter"/>
</dbReference>
<dbReference type="GO" id="GO:0004586">
    <property type="term" value="F:ornithine decarboxylase activity"/>
    <property type="evidence" value="ECO:0007669"/>
    <property type="project" value="UniProtKB-EC"/>
</dbReference>
<dbReference type="InterPro" id="IPR022644">
    <property type="entry name" value="De-COase2_N"/>
</dbReference>
<dbReference type="GO" id="GO:0033387">
    <property type="term" value="P:putrescine biosynthetic process from arginine, via ornithine"/>
    <property type="evidence" value="ECO:0007669"/>
    <property type="project" value="TreeGrafter"/>
</dbReference>
<dbReference type="Gene3D" id="3.20.20.10">
    <property type="entry name" value="Alanine racemase"/>
    <property type="match status" value="1"/>
</dbReference>
<evidence type="ECO:0000256" key="7">
    <source>
        <dbReference type="ARBA" id="ARBA00034138"/>
    </source>
</evidence>
<dbReference type="PANTHER" id="PTHR11482:SF6">
    <property type="entry name" value="ORNITHINE DECARBOXYLASE 1-RELATED"/>
    <property type="match status" value="1"/>
</dbReference>
<accession>A0A2W2EMQ4</accession>
<dbReference type="PROSITE" id="PS00879">
    <property type="entry name" value="ODR_DC_2_2"/>
    <property type="match status" value="1"/>
</dbReference>
<dbReference type="Gene3D" id="2.40.37.10">
    <property type="entry name" value="Lyase, Ornithine Decarboxylase, Chain A, domain 1"/>
    <property type="match status" value="1"/>
</dbReference>
<dbReference type="InterPro" id="IPR009006">
    <property type="entry name" value="Ala_racemase/Decarboxylase_C"/>
</dbReference>
<dbReference type="InterPro" id="IPR022653">
    <property type="entry name" value="De-COase2_pyr-phos_BS"/>
</dbReference>
<dbReference type="EC" id="4.1.1.17" evidence="7"/>
<dbReference type="SUPFAM" id="SSF51419">
    <property type="entry name" value="PLP-binding barrel"/>
    <property type="match status" value="1"/>
</dbReference>
<evidence type="ECO:0000256" key="1">
    <source>
        <dbReference type="ARBA" id="ARBA00001933"/>
    </source>
</evidence>
<comment type="catalytic activity">
    <reaction evidence="8">
        <text>L-ornithine + H(+) = putrescine + CO2</text>
        <dbReference type="Rhea" id="RHEA:22964"/>
        <dbReference type="ChEBI" id="CHEBI:15378"/>
        <dbReference type="ChEBI" id="CHEBI:16526"/>
        <dbReference type="ChEBI" id="CHEBI:46911"/>
        <dbReference type="ChEBI" id="CHEBI:326268"/>
        <dbReference type="EC" id="4.1.1.17"/>
    </reaction>
</comment>
<dbReference type="SUPFAM" id="SSF50621">
    <property type="entry name" value="Alanine racemase C-terminal domain-like"/>
    <property type="match status" value="1"/>
</dbReference>
<comment type="cofactor">
    <cofactor evidence="1">
        <name>pyridoxal 5'-phosphate</name>
        <dbReference type="ChEBI" id="CHEBI:597326"/>
    </cofactor>
</comment>
<keyword evidence="4" id="KW-0663">Pyridoxal phosphate</keyword>
<gene>
    <name evidence="11" type="ORF">C1J01_16350</name>
</gene>
<evidence type="ECO:0000256" key="5">
    <source>
        <dbReference type="ARBA" id="ARBA00023239"/>
    </source>
</evidence>
<dbReference type="PRINTS" id="PR01182">
    <property type="entry name" value="ORNDCRBXLASE"/>
</dbReference>
<dbReference type="EMBL" id="POUD01000058">
    <property type="protein sequence ID" value="PZG18039.1"/>
    <property type="molecule type" value="Genomic_DNA"/>
</dbReference>
<dbReference type="RefSeq" id="WP_111179833.1">
    <property type="nucleotide sequence ID" value="NZ_POUD01000058.1"/>
</dbReference>
<feature type="compositionally biased region" description="Pro residues" evidence="9">
    <location>
        <begin position="1"/>
        <end position="11"/>
    </location>
</feature>
<comment type="caution">
    <text evidence="11">The sequence shown here is derived from an EMBL/GenBank/DDBJ whole genome shotgun (WGS) entry which is preliminary data.</text>
</comment>
<comment type="pathway">
    <text evidence="6">Amine and polyamine biosynthesis; putrescine biosynthesis via L-ornithine pathway; putrescine from L-ornithine: step 1/1.</text>
</comment>
<dbReference type="Proteomes" id="UP000249304">
    <property type="component" value="Unassembled WGS sequence"/>
</dbReference>
<reference evidence="11 12" key="1">
    <citation type="submission" date="2018-01" db="EMBL/GenBank/DDBJ databases">
        <title>Draft genome sequence of Nonomuraea sp. KC333.</title>
        <authorList>
            <person name="Sahin N."/>
            <person name="Saygin H."/>
            <person name="Ay H."/>
        </authorList>
    </citation>
    <scope>NUCLEOTIDE SEQUENCE [LARGE SCALE GENOMIC DNA]</scope>
    <source>
        <strain evidence="11 12">KC333</strain>
    </source>
</reference>
<dbReference type="InterPro" id="IPR022657">
    <property type="entry name" value="De-COase2_CS"/>
</dbReference>
<evidence type="ECO:0000256" key="8">
    <source>
        <dbReference type="ARBA" id="ARBA00049127"/>
    </source>
</evidence>
<sequence length="410" mass="42658">MSALPPAPAPPVQRLAPVQIDRPVPGSTRDLDDARDRSPVAETPLLVIDLRQIRSNAHAIAAAFSGMDPLVYYAVKANPAPEILSTLAAAGCRFDIASLGEARAALAAGAPAGHLAYTTTIKKAGDIRAAYELGVTLYTADSPDEIDKISAAAPGAWVAIRIAVDNTGAAAPFGSKFGCAPEQAADLLRRATRVGLIPAGVSCHVGSQQLDVHAWDKPIAAAASIYRAFGGELPMLNLGGGLPATYTDPVPAVGRYAAAISQSLDRHFGASRPHIILEPGRAIAASAGVIHCEVVQVTHRHGQRWVYLDVGRYGGLAETEGEAIRYPMHAPDVGGPLGPVIVAGPTADGDDVLYHRYRPELPLALRAGDRVVIGCTGAYTASYAAVSFNGLPPLAVRCAFDSAPVAWSSR</sequence>
<dbReference type="InterPro" id="IPR029066">
    <property type="entry name" value="PLP-binding_barrel"/>
</dbReference>
<dbReference type="InterPro" id="IPR000183">
    <property type="entry name" value="Orn/DAP/Arg_de-COase"/>
</dbReference>
<dbReference type="PRINTS" id="PR01179">
    <property type="entry name" value="ODADCRBXLASE"/>
</dbReference>
<evidence type="ECO:0000256" key="4">
    <source>
        <dbReference type="ARBA" id="ARBA00022898"/>
    </source>
</evidence>
<evidence type="ECO:0000256" key="9">
    <source>
        <dbReference type="SAM" id="MobiDB-lite"/>
    </source>
</evidence>
<evidence type="ECO:0000256" key="6">
    <source>
        <dbReference type="ARBA" id="ARBA00034115"/>
    </source>
</evidence>
<dbReference type="FunFam" id="3.20.20.10:FF:000008">
    <property type="entry name" value="Ornithine decarboxylase"/>
    <property type="match status" value="1"/>
</dbReference>
<dbReference type="OrthoDB" id="9802241at2"/>
<evidence type="ECO:0000313" key="12">
    <source>
        <dbReference type="Proteomes" id="UP000249304"/>
    </source>
</evidence>
<keyword evidence="3" id="KW-0210">Decarboxylase</keyword>